<keyword evidence="2" id="KW-1185">Reference proteome</keyword>
<accession>A0ACC0HS35</accession>
<dbReference type="EMBL" id="CM045761">
    <property type="protein sequence ID" value="KAI8014886.1"/>
    <property type="molecule type" value="Genomic_DNA"/>
</dbReference>
<sequence length="496" mass="55546">MADALVGGAFLSATLQVLFDRLASREVINVFRGRKDGDRLLNKLNLSLLELRAVLNDAENKQITNPSVKECAEEFKDVIYHADDLVDEIATEALRSKSEADYQSSSSTSSQSRLSQVLSLIPLTSTSSGSTTASFFDAGIESRLEKIIDDLEYFAQKKDVLGFREVPGHNNWFHKSQTSSLVDESGVYGRAIDKEDVMKVLLSNDEANDGEFSRLQELHVTNCPKLIGGLPKHVPSWVKVVIRDCPGLMASLPRTCAGNELVLQGCDGVELGWQGLSSLIKLEISSASLKELTPELYTLINLKELKIERCPDLLLFPDTRLPPMLRRLAIIDCRAIRCFPERVMCLNNCLQRLEVKDCPKLVFPLSEEMENYYTSLESLSLETCDSLSSLPPGLFSKLRYLNIEECRNFETLSTLNRIGFQNFASLEWLSLDGCSNMESFSQQVLIAPNLKTFYLCNCEKLQSLPDRMHCLTSLQSLDIYNCPGIGSFPEEVRLRP</sequence>
<evidence type="ECO:0000313" key="2">
    <source>
        <dbReference type="Proteomes" id="UP001060215"/>
    </source>
</evidence>
<evidence type="ECO:0000313" key="1">
    <source>
        <dbReference type="EMBL" id="KAI8014886.1"/>
    </source>
</evidence>
<organism evidence="1 2">
    <name type="scientific">Camellia lanceoleosa</name>
    <dbReference type="NCBI Taxonomy" id="1840588"/>
    <lineage>
        <taxon>Eukaryota</taxon>
        <taxon>Viridiplantae</taxon>
        <taxon>Streptophyta</taxon>
        <taxon>Embryophyta</taxon>
        <taxon>Tracheophyta</taxon>
        <taxon>Spermatophyta</taxon>
        <taxon>Magnoliopsida</taxon>
        <taxon>eudicotyledons</taxon>
        <taxon>Gunneridae</taxon>
        <taxon>Pentapetalae</taxon>
        <taxon>asterids</taxon>
        <taxon>Ericales</taxon>
        <taxon>Theaceae</taxon>
        <taxon>Camellia</taxon>
    </lineage>
</organism>
<dbReference type="Proteomes" id="UP001060215">
    <property type="component" value="Chromosome 4"/>
</dbReference>
<gene>
    <name evidence="1" type="ORF">LOK49_LG05G02694</name>
</gene>
<proteinExistence type="predicted"/>
<comment type="caution">
    <text evidence="1">The sequence shown here is derived from an EMBL/GenBank/DDBJ whole genome shotgun (WGS) entry which is preliminary data.</text>
</comment>
<reference evidence="1 2" key="1">
    <citation type="journal article" date="2022" name="Plant J.">
        <title>Chromosome-level genome of Camellia lanceoleosa provides a valuable resource for understanding genome evolution and self-incompatibility.</title>
        <authorList>
            <person name="Gong W."/>
            <person name="Xiao S."/>
            <person name="Wang L."/>
            <person name="Liao Z."/>
            <person name="Chang Y."/>
            <person name="Mo W."/>
            <person name="Hu G."/>
            <person name="Li W."/>
            <person name="Zhao G."/>
            <person name="Zhu H."/>
            <person name="Hu X."/>
            <person name="Ji K."/>
            <person name="Xiang X."/>
            <person name="Song Q."/>
            <person name="Yuan D."/>
            <person name="Jin S."/>
            <person name="Zhang L."/>
        </authorList>
    </citation>
    <scope>NUCLEOTIDE SEQUENCE [LARGE SCALE GENOMIC DNA]</scope>
    <source>
        <strain evidence="1">SQ_2022a</strain>
    </source>
</reference>
<protein>
    <submittedName>
        <fullName evidence="1">Disease resistance RPP13-like protein 1</fullName>
    </submittedName>
</protein>
<name>A0ACC0HS35_9ERIC</name>